<dbReference type="GO" id="GO:0006235">
    <property type="term" value="P:dTTP biosynthetic process"/>
    <property type="evidence" value="ECO:0007669"/>
    <property type="project" value="UniProtKB-UniRule"/>
</dbReference>
<evidence type="ECO:0000256" key="3">
    <source>
        <dbReference type="ARBA" id="ARBA00017144"/>
    </source>
</evidence>
<dbReference type="InterPro" id="IPR039430">
    <property type="entry name" value="Thymidylate_kin-like_dom"/>
</dbReference>
<evidence type="ECO:0000256" key="5">
    <source>
        <dbReference type="ARBA" id="ARBA00022727"/>
    </source>
</evidence>
<evidence type="ECO:0000256" key="2">
    <source>
        <dbReference type="ARBA" id="ARBA00012980"/>
    </source>
</evidence>
<gene>
    <name evidence="11 13" type="primary">tmk</name>
    <name evidence="14" type="ORF">I6G68_02695</name>
    <name evidence="13" type="ORF">ODY43_02160</name>
</gene>
<reference evidence="13" key="2">
    <citation type="submission" date="2022-09" db="EMBL/GenBank/DDBJ databases">
        <title>Aerococcus urinae taxonomy study.</title>
        <authorList>
            <person name="Christensen J."/>
            <person name="Senneby E."/>
        </authorList>
    </citation>
    <scope>NUCLEOTIDE SEQUENCE</scope>
    <source>
        <strain evidence="13">NLD-066-U95</strain>
    </source>
</reference>
<dbReference type="GO" id="GO:0006233">
    <property type="term" value="P:dTDP biosynthetic process"/>
    <property type="evidence" value="ECO:0007669"/>
    <property type="project" value="InterPro"/>
</dbReference>
<evidence type="ECO:0000256" key="8">
    <source>
        <dbReference type="ARBA" id="ARBA00022840"/>
    </source>
</evidence>
<evidence type="ECO:0000256" key="9">
    <source>
        <dbReference type="ARBA" id="ARBA00048743"/>
    </source>
</evidence>
<evidence type="ECO:0000313" key="15">
    <source>
        <dbReference type="Proteomes" id="UP000594771"/>
    </source>
</evidence>
<dbReference type="Proteomes" id="UP000594771">
    <property type="component" value="Chromosome"/>
</dbReference>
<keyword evidence="5 11" id="KW-0545">Nucleotide biosynthesis</keyword>
<evidence type="ECO:0000313" key="14">
    <source>
        <dbReference type="EMBL" id="QPS01995.1"/>
    </source>
</evidence>
<dbReference type="Gene3D" id="3.40.50.300">
    <property type="entry name" value="P-loop containing nucleotide triphosphate hydrolases"/>
    <property type="match status" value="1"/>
</dbReference>
<dbReference type="EMBL" id="JAOTML010000002">
    <property type="protein sequence ID" value="MCY3052788.1"/>
    <property type="molecule type" value="Genomic_DNA"/>
</dbReference>
<dbReference type="SUPFAM" id="SSF52540">
    <property type="entry name" value="P-loop containing nucleoside triphosphate hydrolases"/>
    <property type="match status" value="1"/>
</dbReference>
<dbReference type="RefSeq" id="WP_060778734.1">
    <property type="nucleotide sequence ID" value="NZ_CAJHLF010000011.1"/>
</dbReference>
<dbReference type="PANTHER" id="PTHR10344:SF4">
    <property type="entry name" value="UMP-CMP KINASE 2, MITOCHONDRIAL"/>
    <property type="match status" value="1"/>
</dbReference>
<dbReference type="GO" id="GO:0006227">
    <property type="term" value="P:dUDP biosynthetic process"/>
    <property type="evidence" value="ECO:0007669"/>
    <property type="project" value="TreeGrafter"/>
</dbReference>
<dbReference type="PROSITE" id="PS01331">
    <property type="entry name" value="THYMIDYLATE_KINASE"/>
    <property type="match status" value="1"/>
</dbReference>
<dbReference type="GeneID" id="35767819"/>
<dbReference type="AlphaFoldDB" id="A0A120I9X7"/>
<evidence type="ECO:0000256" key="11">
    <source>
        <dbReference type="HAMAP-Rule" id="MF_00165"/>
    </source>
</evidence>
<protein>
    <recommendedName>
        <fullName evidence="3 11">Thymidylate kinase</fullName>
        <ecNumber evidence="2 11">2.7.4.9</ecNumber>
    </recommendedName>
    <alternativeName>
        <fullName evidence="11">dTMP kinase</fullName>
    </alternativeName>
</protein>
<reference evidence="14 15" key="1">
    <citation type="submission" date="2020-12" db="EMBL/GenBank/DDBJ databases">
        <title>FDA dAtabase for Regulatory Grade micrObial Sequences (FDA-ARGOS): Supporting development and validation of Infectious Disease Dx tests.</title>
        <authorList>
            <person name="Sproer C."/>
            <person name="Gronow S."/>
            <person name="Severitt S."/>
            <person name="Schroder I."/>
            <person name="Tallon L."/>
            <person name="Sadzewicz L."/>
            <person name="Zhao X."/>
            <person name="Boylan J."/>
            <person name="Ott S."/>
            <person name="Bowen H."/>
            <person name="Vavikolanu K."/>
            <person name="Mehta A."/>
            <person name="Aluvathingal J."/>
            <person name="Nadendla S."/>
            <person name="Lowell S."/>
            <person name="Myers T."/>
            <person name="Yan Y."/>
            <person name="Sichtig H."/>
        </authorList>
    </citation>
    <scope>NUCLEOTIDE SEQUENCE [LARGE SCALE GENOMIC DNA]</scope>
    <source>
        <strain evidence="14 15">FDAARGOS_911</strain>
    </source>
</reference>
<dbReference type="InterPro" id="IPR018094">
    <property type="entry name" value="Thymidylate_kinase"/>
</dbReference>
<dbReference type="CDD" id="cd01672">
    <property type="entry name" value="TMPK"/>
    <property type="match status" value="1"/>
</dbReference>
<dbReference type="EMBL" id="CP065662">
    <property type="protein sequence ID" value="QPS01995.1"/>
    <property type="molecule type" value="Genomic_DNA"/>
</dbReference>
<dbReference type="HAMAP" id="MF_00165">
    <property type="entry name" value="Thymidylate_kinase"/>
    <property type="match status" value="1"/>
</dbReference>
<comment type="function">
    <text evidence="10 11">Phosphorylation of dTMP to form dTDP in both de novo and salvage pathways of dTTP synthesis.</text>
</comment>
<comment type="similarity">
    <text evidence="1 11">Belongs to the thymidylate kinase family.</text>
</comment>
<name>A0A120I9X7_9LACT</name>
<dbReference type="InterPro" id="IPR018095">
    <property type="entry name" value="Thymidylate_kin_CS"/>
</dbReference>
<keyword evidence="16" id="KW-1185">Reference proteome</keyword>
<keyword evidence="6 11" id="KW-0547">Nucleotide-binding</keyword>
<dbReference type="Proteomes" id="UP001069145">
    <property type="component" value="Unassembled WGS sequence"/>
</dbReference>
<dbReference type="GO" id="GO:0005524">
    <property type="term" value="F:ATP binding"/>
    <property type="evidence" value="ECO:0007669"/>
    <property type="project" value="UniProtKB-UniRule"/>
</dbReference>
<evidence type="ECO:0000313" key="16">
    <source>
        <dbReference type="Proteomes" id="UP001069145"/>
    </source>
</evidence>
<feature type="domain" description="Thymidylate kinase-like" evidence="12">
    <location>
        <begin position="8"/>
        <end position="198"/>
    </location>
</feature>
<evidence type="ECO:0000256" key="7">
    <source>
        <dbReference type="ARBA" id="ARBA00022777"/>
    </source>
</evidence>
<keyword evidence="4 11" id="KW-0808">Transferase</keyword>
<keyword evidence="7 11" id="KW-0418">Kinase</keyword>
<feature type="binding site" evidence="11">
    <location>
        <begin position="10"/>
        <end position="17"/>
    </location>
    <ligand>
        <name>ATP</name>
        <dbReference type="ChEBI" id="CHEBI:30616"/>
    </ligand>
</feature>
<dbReference type="FunFam" id="3.40.50.300:FF:000225">
    <property type="entry name" value="Thymidylate kinase"/>
    <property type="match status" value="1"/>
</dbReference>
<evidence type="ECO:0000313" key="13">
    <source>
        <dbReference type="EMBL" id="MCY3052788.1"/>
    </source>
</evidence>
<keyword evidence="8 11" id="KW-0067">ATP-binding</keyword>
<dbReference type="EC" id="2.7.4.9" evidence="2 11"/>
<evidence type="ECO:0000259" key="12">
    <source>
        <dbReference type="Pfam" id="PF02223"/>
    </source>
</evidence>
<dbReference type="OrthoDB" id="9774907at2"/>
<organism evidence="14 15">
    <name type="scientific">Aerococcus urinae</name>
    <dbReference type="NCBI Taxonomy" id="1376"/>
    <lineage>
        <taxon>Bacteria</taxon>
        <taxon>Bacillati</taxon>
        <taxon>Bacillota</taxon>
        <taxon>Bacilli</taxon>
        <taxon>Lactobacillales</taxon>
        <taxon>Aerococcaceae</taxon>
        <taxon>Aerococcus</taxon>
    </lineage>
</organism>
<dbReference type="GO" id="GO:0005829">
    <property type="term" value="C:cytosol"/>
    <property type="evidence" value="ECO:0007669"/>
    <property type="project" value="TreeGrafter"/>
</dbReference>
<accession>A0A120I9X7</accession>
<dbReference type="KEGG" id="aun:AWM73_07325"/>
<dbReference type="NCBIfam" id="TIGR00041">
    <property type="entry name" value="DTMP_kinase"/>
    <property type="match status" value="1"/>
</dbReference>
<comment type="catalytic activity">
    <reaction evidence="9 11">
        <text>dTMP + ATP = dTDP + ADP</text>
        <dbReference type="Rhea" id="RHEA:13517"/>
        <dbReference type="ChEBI" id="CHEBI:30616"/>
        <dbReference type="ChEBI" id="CHEBI:58369"/>
        <dbReference type="ChEBI" id="CHEBI:63528"/>
        <dbReference type="ChEBI" id="CHEBI:456216"/>
        <dbReference type="EC" id="2.7.4.9"/>
    </reaction>
</comment>
<proteinExistence type="inferred from homology"/>
<evidence type="ECO:0000256" key="10">
    <source>
        <dbReference type="ARBA" id="ARBA00057735"/>
    </source>
</evidence>
<dbReference type="GO" id="GO:0004798">
    <property type="term" value="F:dTMP kinase activity"/>
    <property type="evidence" value="ECO:0007669"/>
    <property type="project" value="UniProtKB-UniRule"/>
</dbReference>
<evidence type="ECO:0000256" key="1">
    <source>
        <dbReference type="ARBA" id="ARBA00009776"/>
    </source>
</evidence>
<dbReference type="InterPro" id="IPR027417">
    <property type="entry name" value="P-loop_NTPase"/>
</dbReference>
<sequence>MPGVFISFEGPDGSGKTTLIKGLKARLDQDLKQAPIFSREPGGDRIAEEIRDIILSPANTELDARSEALLYAASRAQHLTKKIRPALAAGNMVLCDRYVDSSIAYQGYGRKLGGQAVKLINAFAIDGLLPDLTLYCDISAEEGIARIEAGRTDEINRLDQESIAFHRRVVQGYQDLLKENPDRIVPIDASQPAEAMQAAAYELIRQRFPQFFS</sequence>
<evidence type="ECO:0000256" key="4">
    <source>
        <dbReference type="ARBA" id="ARBA00022679"/>
    </source>
</evidence>
<evidence type="ECO:0000256" key="6">
    <source>
        <dbReference type="ARBA" id="ARBA00022741"/>
    </source>
</evidence>
<dbReference type="PANTHER" id="PTHR10344">
    <property type="entry name" value="THYMIDYLATE KINASE"/>
    <property type="match status" value="1"/>
</dbReference>
<dbReference type="Pfam" id="PF02223">
    <property type="entry name" value="Thymidylate_kin"/>
    <property type="match status" value="1"/>
</dbReference>